<dbReference type="GO" id="GO:0008270">
    <property type="term" value="F:zinc ion binding"/>
    <property type="evidence" value="ECO:0007669"/>
    <property type="project" value="UniProtKB-KW"/>
</dbReference>
<organism evidence="3 4">
    <name type="scientific">Decorospora gaudefroyi</name>
    <dbReference type="NCBI Taxonomy" id="184978"/>
    <lineage>
        <taxon>Eukaryota</taxon>
        <taxon>Fungi</taxon>
        <taxon>Dikarya</taxon>
        <taxon>Ascomycota</taxon>
        <taxon>Pezizomycotina</taxon>
        <taxon>Dothideomycetes</taxon>
        <taxon>Pleosporomycetidae</taxon>
        <taxon>Pleosporales</taxon>
        <taxon>Pleosporineae</taxon>
        <taxon>Pleosporaceae</taxon>
        <taxon>Decorospora</taxon>
    </lineage>
</organism>
<reference evidence="3" key="1">
    <citation type="submission" date="2020-01" db="EMBL/GenBank/DDBJ databases">
        <authorList>
            <consortium name="DOE Joint Genome Institute"/>
            <person name="Haridas S."/>
            <person name="Albert R."/>
            <person name="Binder M."/>
            <person name="Bloem J."/>
            <person name="Labutti K."/>
            <person name="Salamov A."/>
            <person name="Andreopoulos B."/>
            <person name="Baker S.E."/>
            <person name="Barry K."/>
            <person name="Bills G."/>
            <person name="Bluhm B.H."/>
            <person name="Cannon C."/>
            <person name="Castanera R."/>
            <person name="Culley D.E."/>
            <person name="Daum C."/>
            <person name="Ezra D."/>
            <person name="Gonzalez J.B."/>
            <person name="Henrissat B."/>
            <person name="Kuo A."/>
            <person name="Liang C."/>
            <person name="Lipzen A."/>
            <person name="Lutzoni F."/>
            <person name="Magnuson J."/>
            <person name="Mondo S."/>
            <person name="Nolan M."/>
            <person name="Ohm R."/>
            <person name="Pangilinan J."/>
            <person name="Park H.-J."/>
            <person name="Ramirez L."/>
            <person name="Alfaro M."/>
            <person name="Sun H."/>
            <person name="Tritt A."/>
            <person name="Yoshinaga Y."/>
            <person name="Zwiers L.-H."/>
            <person name="Turgeon B.G."/>
            <person name="Goodwin S.B."/>
            <person name="Spatafora J.W."/>
            <person name="Crous P.W."/>
            <person name="Grigoriev I.V."/>
        </authorList>
    </citation>
    <scope>NUCLEOTIDE SEQUENCE</scope>
    <source>
        <strain evidence="3">P77</strain>
    </source>
</reference>
<evidence type="ECO:0000313" key="4">
    <source>
        <dbReference type="Proteomes" id="UP000800040"/>
    </source>
</evidence>
<keyword evidence="1" id="KW-0862">Zinc</keyword>
<feature type="domain" description="RING-type" evidence="2">
    <location>
        <begin position="157"/>
        <end position="231"/>
    </location>
</feature>
<dbReference type="SUPFAM" id="SSF57850">
    <property type="entry name" value="RING/U-box"/>
    <property type="match status" value="1"/>
</dbReference>
<gene>
    <name evidence="3" type="ORF">BDW02DRAFT_569384</name>
</gene>
<sequence>MSDTKVEEEAPEALQWLFDMLDCHDRLLDREHQMRLFRLAVEKQMHGRQHCWTQKERLYMALTDCELTSPEERCDLALWSSYTLRLAELKDINKQVAIRTEHLQRTSTMDSDIDDIREHLYEKACNMAIDHFACAVPLSIATAKNPSVVLDDNAGCCPICRNSYTALSTSNVDTDTEDDSRMEELLDLLADFPVRIKYCGHIIGKACLEQWMVIPKLDEHKYDNRTCPMCRVEIEGVDAPEMPQGLRKHLRKDAGAVETARELMQGYDVDLDECFYLILACMSEEIACEELLAAIGDTDKDADVLRAQLANLREEKWAWGFSDDGLWMQLRAEWMGSGVGAASEGTGNSG</sequence>
<dbReference type="EMBL" id="ML975307">
    <property type="protein sequence ID" value="KAF1834108.1"/>
    <property type="molecule type" value="Genomic_DNA"/>
</dbReference>
<dbReference type="InterPro" id="IPR001841">
    <property type="entry name" value="Znf_RING"/>
</dbReference>
<keyword evidence="1" id="KW-0479">Metal-binding</keyword>
<evidence type="ECO:0000313" key="3">
    <source>
        <dbReference type="EMBL" id="KAF1834108.1"/>
    </source>
</evidence>
<name>A0A6A5K9U2_9PLEO</name>
<keyword evidence="4" id="KW-1185">Reference proteome</keyword>
<evidence type="ECO:0000259" key="2">
    <source>
        <dbReference type="PROSITE" id="PS50089"/>
    </source>
</evidence>
<dbReference type="Proteomes" id="UP000800040">
    <property type="component" value="Unassembled WGS sequence"/>
</dbReference>
<proteinExistence type="predicted"/>
<dbReference type="PROSITE" id="PS50089">
    <property type="entry name" value="ZF_RING_2"/>
    <property type="match status" value="1"/>
</dbReference>
<keyword evidence="1" id="KW-0863">Zinc-finger</keyword>
<protein>
    <recommendedName>
        <fullName evidence="2">RING-type domain-containing protein</fullName>
    </recommendedName>
</protein>
<dbReference type="InterPro" id="IPR013083">
    <property type="entry name" value="Znf_RING/FYVE/PHD"/>
</dbReference>
<evidence type="ECO:0000256" key="1">
    <source>
        <dbReference type="PROSITE-ProRule" id="PRU00175"/>
    </source>
</evidence>
<dbReference type="Gene3D" id="3.30.40.10">
    <property type="entry name" value="Zinc/RING finger domain, C3HC4 (zinc finger)"/>
    <property type="match status" value="1"/>
</dbReference>
<dbReference type="AlphaFoldDB" id="A0A6A5K9U2"/>
<accession>A0A6A5K9U2</accession>
<dbReference type="OrthoDB" id="8062037at2759"/>